<keyword evidence="1" id="KW-0472">Membrane</keyword>
<evidence type="ECO:0000313" key="2">
    <source>
        <dbReference type="EMBL" id="RXJ60028.1"/>
    </source>
</evidence>
<evidence type="ECO:0000313" key="3">
    <source>
        <dbReference type="Proteomes" id="UP000290657"/>
    </source>
</evidence>
<protein>
    <submittedName>
        <fullName evidence="2">Uncharacterized protein</fullName>
    </submittedName>
</protein>
<keyword evidence="3" id="KW-1185">Reference proteome</keyword>
<comment type="caution">
    <text evidence="2">The sequence shown here is derived from an EMBL/GenBank/DDBJ whole genome shotgun (WGS) entry which is preliminary data.</text>
</comment>
<proteinExistence type="predicted"/>
<keyword evidence="1" id="KW-0812">Transmembrane</keyword>
<accession>A0A4V1LP56</accession>
<evidence type="ECO:0000256" key="1">
    <source>
        <dbReference type="SAM" id="Phobius"/>
    </source>
</evidence>
<keyword evidence="1" id="KW-1133">Transmembrane helix</keyword>
<reference evidence="2 3" key="1">
    <citation type="submission" date="2017-10" db="EMBL/GenBank/DDBJ databases">
        <title>Genomics of the genus Arcobacter.</title>
        <authorList>
            <person name="Perez-Cataluna A."/>
            <person name="Figueras M.J."/>
        </authorList>
    </citation>
    <scope>NUCLEOTIDE SEQUENCE [LARGE SCALE GENOMIC DNA]</scope>
    <source>
        <strain evidence="2 3">CECT 8987</strain>
    </source>
</reference>
<organism evidence="2 3">
    <name type="scientific">Candidatus Marinarcus aquaticus</name>
    <dbReference type="NCBI Taxonomy" id="2044504"/>
    <lineage>
        <taxon>Bacteria</taxon>
        <taxon>Pseudomonadati</taxon>
        <taxon>Campylobacterota</taxon>
        <taxon>Epsilonproteobacteria</taxon>
        <taxon>Campylobacterales</taxon>
        <taxon>Arcobacteraceae</taxon>
        <taxon>Candidatus Marinarcus</taxon>
    </lineage>
</organism>
<gene>
    <name evidence="2" type="ORF">CRV04_03160</name>
</gene>
<name>A0A4V1LP56_9BACT</name>
<dbReference type="AlphaFoldDB" id="A0A4V1LP56"/>
<dbReference type="EMBL" id="PDKN01000002">
    <property type="protein sequence ID" value="RXJ60028.1"/>
    <property type="molecule type" value="Genomic_DNA"/>
</dbReference>
<sequence>MIIELITIALLLIMVIMQFFVNKITKIVAIFTGIILLILQSHNTYQTYLHNKSVESKLNDIKSSVEFTIDWQKSKPKLEFMTNNIDENIANRLVVPIKVFSLDNLKLSTNMNVDFQKIIENAYENSVFKYKELRSEDALKIFNLFTDTDGNIYQDIEEKANIGHLYLMPRVVKNNYLDFGIQYSGMEPLGNFNTLQKLNNTILITRVPALGDVKTFNFIKSLQLNLETDQGIKRLYFSSRRSDKDRKLKIIDYMGIYIPKGFFK</sequence>
<feature type="transmembrane region" description="Helical" evidence="1">
    <location>
        <begin position="6"/>
        <end position="39"/>
    </location>
</feature>
<dbReference type="Proteomes" id="UP000290657">
    <property type="component" value="Unassembled WGS sequence"/>
</dbReference>
<dbReference type="RefSeq" id="WP_128995311.1">
    <property type="nucleotide sequence ID" value="NZ_PDKN01000002.1"/>
</dbReference>